<reference evidence="1 2" key="1">
    <citation type="submission" date="2018-06" db="EMBL/GenBank/DDBJ databases">
        <title>Comparative genomics reveals the genomic features of Rhizophagus irregularis, R. cerebriforme, R. diaphanum and Gigaspora rosea, and their symbiotic lifestyle signature.</title>
        <authorList>
            <person name="Morin E."/>
            <person name="San Clemente H."/>
            <person name="Chen E.C.H."/>
            <person name="De La Providencia I."/>
            <person name="Hainaut M."/>
            <person name="Kuo A."/>
            <person name="Kohler A."/>
            <person name="Murat C."/>
            <person name="Tang N."/>
            <person name="Roy S."/>
            <person name="Loubradou J."/>
            <person name="Henrissat B."/>
            <person name="Grigoriev I.V."/>
            <person name="Corradi N."/>
            <person name="Roux C."/>
            <person name="Martin F.M."/>
        </authorList>
    </citation>
    <scope>NUCLEOTIDE SEQUENCE [LARGE SCALE GENOMIC DNA]</scope>
    <source>
        <strain evidence="1 2">DAOM 227022</strain>
    </source>
</reference>
<evidence type="ECO:0000313" key="1">
    <source>
        <dbReference type="EMBL" id="RIA94292.1"/>
    </source>
</evidence>
<protein>
    <recommendedName>
        <fullName evidence="3">F-box domain-containing protein</fullName>
    </recommendedName>
</protein>
<dbReference type="Gene3D" id="3.80.10.10">
    <property type="entry name" value="Ribonuclease Inhibitor"/>
    <property type="match status" value="1"/>
</dbReference>
<organism evidence="1 2">
    <name type="scientific">Glomus cerebriforme</name>
    <dbReference type="NCBI Taxonomy" id="658196"/>
    <lineage>
        <taxon>Eukaryota</taxon>
        <taxon>Fungi</taxon>
        <taxon>Fungi incertae sedis</taxon>
        <taxon>Mucoromycota</taxon>
        <taxon>Glomeromycotina</taxon>
        <taxon>Glomeromycetes</taxon>
        <taxon>Glomerales</taxon>
        <taxon>Glomeraceae</taxon>
        <taxon>Glomus</taxon>
    </lineage>
</organism>
<gene>
    <name evidence="1" type="ORF">C1645_818293</name>
</gene>
<proteinExistence type="predicted"/>
<keyword evidence="2" id="KW-1185">Reference proteome</keyword>
<dbReference type="Proteomes" id="UP000265703">
    <property type="component" value="Unassembled WGS sequence"/>
</dbReference>
<evidence type="ECO:0000313" key="2">
    <source>
        <dbReference type="Proteomes" id="UP000265703"/>
    </source>
</evidence>
<dbReference type="EMBL" id="QKYT01000085">
    <property type="protein sequence ID" value="RIA94292.1"/>
    <property type="molecule type" value="Genomic_DNA"/>
</dbReference>
<accession>A0A397T8T3</accession>
<sequence length="174" mass="20845">MVTVYTQINEDIYEEIFGDYLIEEIYKLFITETSLSYLNELHCKSDDDPTFFYELSQYLSIFDQYTIKHAYNIIYLSIIIDKDIVFLNNLLPKLINLKSLSLDGCLFNKFDEQLNFSSSYYPKLQVLKLNSIYYSTAIKLLRKLMKIFRKFIQIFFQYCPNLKYVKIVLTEQDL</sequence>
<name>A0A397T8T3_9GLOM</name>
<dbReference type="AlphaFoldDB" id="A0A397T8T3"/>
<dbReference type="InterPro" id="IPR032675">
    <property type="entry name" value="LRR_dom_sf"/>
</dbReference>
<dbReference type="SUPFAM" id="SSF52047">
    <property type="entry name" value="RNI-like"/>
    <property type="match status" value="1"/>
</dbReference>
<comment type="caution">
    <text evidence="1">The sequence shown here is derived from an EMBL/GenBank/DDBJ whole genome shotgun (WGS) entry which is preliminary data.</text>
</comment>
<evidence type="ECO:0008006" key="3">
    <source>
        <dbReference type="Google" id="ProtNLM"/>
    </source>
</evidence>